<sequence>MLGRNENTLRPIKKDPLLNQSGSESYYDRSTSNVINVGKYLESLPREKAMGRERNKITPSASIDHNMKNHTYENPLRPISQSFRKSVNTKVHNNDLDDSYTPYKNPKHLGNSSLDSRISGRSSLSKGSLLQKKQVMSKSLGKINQKKLSSHRSNIRIIPDTELFDLSKLQDFFNHLEISRPRDEDIIDDEDFIEQMEAKNQELFTKIKTMAKNIKAVCQKVTKFRNDRRNRHLHPDHEDNPDLHLRKEQLKGLYKSIMKEEKEMFRIRRIYESKLNCNDQVLTDIQHQNVKTKEKLQNYSRKRKSEMKAMKEVKKGLLHQIETQKEAKAELTDKPEVDAKIFKMEKMVHDQKYKFRDLRNQEKEARKKAIKKQDEAIELDRSIRKLKNTLLKIKKDEKNKLLGDNPERVFVIDKELILRKKRIYECNLKLKRRRCDHLQEEINATREKLQEVFSKILNQSTEMKALRSTSQVKSSTSFKESSMERITRHETGHPYRESKMKQNRGVDSL</sequence>
<dbReference type="Proteomes" id="UP001295684">
    <property type="component" value="Unassembled WGS sequence"/>
</dbReference>
<protein>
    <submittedName>
        <fullName evidence="3">Uncharacterized protein</fullName>
    </submittedName>
</protein>
<organism evidence="3 4">
    <name type="scientific">Euplotes crassus</name>
    <dbReference type="NCBI Taxonomy" id="5936"/>
    <lineage>
        <taxon>Eukaryota</taxon>
        <taxon>Sar</taxon>
        <taxon>Alveolata</taxon>
        <taxon>Ciliophora</taxon>
        <taxon>Intramacronucleata</taxon>
        <taxon>Spirotrichea</taxon>
        <taxon>Hypotrichia</taxon>
        <taxon>Euplotida</taxon>
        <taxon>Euplotidae</taxon>
        <taxon>Moneuplotes</taxon>
    </lineage>
</organism>
<reference evidence="3" key="1">
    <citation type="submission" date="2023-07" db="EMBL/GenBank/DDBJ databases">
        <authorList>
            <consortium name="AG Swart"/>
            <person name="Singh M."/>
            <person name="Singh A."/>
            <person name="Seah K."/>
            <person name="Emmerich C."/>
        </authorList>
    </citation>
    <scope>NUCLEOTIDE SEQUENCE</scope>
    <source>
        <strain evidence="3">DP1</strain>
    </source>
</reference>
<accession>A0AAD1U8M5</accession>
<evidence type="ECO:0000256" key="1">
    <source>
        <dbReference type="SAM" id="Coils"/>
    </source>
</evidence>
<proteinExistence type="predicted"/>
<evidence type="ECO:0000313" key="4">
    <source>
        <dbReference type="Proteomes" id="UP001295684"/>
    </source>
</evidence>
<feature type="compositionally biased region" description="Low complexity" evidence="2">
    <location>
        <begin position="112"/>
        <end position="130"/>
    </location>
</feature>
<feature type="compositionally biased region" description="Basic and acidic residues" evidence="2">
    <location>
        <begin position="481"/>
        <end position="500"/>
    </location>
</feature>
<name>A0AAD1U8M5_EUPCR</name>
<feature type="region of interest" description="Disordered" evidence="2">
    <location>
        <begin position="1"/>
        <end position="27"/>
    </location>
</feature>
<keyword evidence="1" id="KW-0175">Coiled coil</keyword>
<evidence type="ECO:0000313" key="3">
    <source>
        <dbReference type="EMBL" id="CAI2363395.1"/>
    </source>
</evidence>
<feature type="region of interest" description="Disordered" evidence="2">
    <location>
        <begin position="467"/>
        <end position="509"/>
    </location>
</feature>
<comment type="caution">
    <text evidence="3">The sequence shown here is derived from an EMBL/GenBank/DDBJ whole genome shotgun (WGS) entry which is preliminary data.</text>
</comment>
<gene>
    <name evidence="3" type="ORF">ECRASSUSDP1_LOCUS4730</name>
</gene>
<dbReference type="EMBL" id="CAMPGE010004545">
    <property type="protein sequence ID" value="CAI2363395.1"/>
    <property type="molecule type" value="Genomic_DNA"/>
</dbReference>
<feature type="coiled-coil region" evidence="1">
    <location>
        <begin position="421"/>
        <end position="455"/>
    </location>
</feature>
<evidence type="ECO:0000256" key="2">
    <source>
        <dbReference type="SAM" id="MobiDB-lite"/>
    </source>
</evidence>
<keyword evidence="4" id="KW-1185">Reference proteome</keyword>
<feature type="compositionally biased region" description="Polar residues" evidence="2">
    <location>
        <begin position="467"/>
        <end position="480"/>
    </location>
</feature>
<dbReference type="AlphaFoldDB" id="A0AAD1U8M5"/>
<feature type="region of interest" description="Disordered" evidence="2">
    <location>
        <begin position="92"/>
        <end position="131"/>
    </location>
</feature>
<feature type="compositionally biased region" description="Polar residues" evidence="2">
    <location>
        <begin position="18"/>
        <end position="27"/>
    </location>
</feature>
<feature type="coiled-coil region" evidence="1">
    <location>
        <begin position="282"/>
        <end position="375"/>
    </location>
</feature>